<dbReference type="EMBL" id="BMVW01000026">
    <property type="protein sequence ID" value="GGZ41779.1"/>
    <property type="molecule type" value="Genomic_DNA"/>
</dbReference>
<dbReference type="InterPro" id="IPR046198">
    <property type="entry name" value="DUF6230"/>
</dbReference>
<dbReference type="Proteomes" id="UP000622166">
    <property type="component" value="Unassembled WGS sequence"/>
</dbReference>
<gene>
    <name evidence="1" type="ORF">GCM10010365_73200</name>
</gene>
<comment type="caution">
    <text evidence="1">The sequence shown here is derived from an EMBL/GenBank/DDBJ whole genome shotgun (WGS) entry which is preliminary data.</text>
</comment>
<reference evidence="1" key="1">
    <citation type="journal article" date="2014" name="Int. J. Syst. Evol. Microbiol.">
        <title>Complete genome sequence of Corynebacterium casei LMG S-19264T (=DSM 44701T), isolated from a smear-ripened cheese.</title>
        <authorList>
            <consortium name="US DOE Joint Genome Institute (JGI-PGF)"/>
            <person name="Walter F."/>
            <person name="Albersmeier A."/>
            <person name="Kalinowski J."/>
            <person name="Ruckert C."/>
        </authorList>
    </citation>
    <scope>NUCLEOTIDE SEQUENCE</scope>
    <source>
        <strain evidence="1">JCM 4815</strain>
    </source>
</reference>
<proteinExistence type="predicted"/>
<keyword evidence="2" id="KW-1185">Reference proteome</keyword>
<reference evidence="1" key="2">
    <citation type="submission" date="2020-09" db="EMBL/GenBank/DDBJ databases">
        <authorList>
            <person name="Sun Q."/>
            <person name="Ohkuma M."/>
        </authorList>
    </citation>
    <scope>NUCLEOTIDE SEQUENCE</scope>
    <source>
        <strain evidence="1">JCM 4815</strain>
    </source>
</reference>
<evidence type="ECO:0000313" key="1">
    <source>
        <dbReference type="EMBL" id="GGZ41779.1"/>
    </source>
</evidence>
<dbReference type="Pfam" id="PF19741">
    <property type="entry name" value="DUF6230"/>
    <property type="match status" value="1"/>
</dbReference>
<accession>A0A918QD98</accession>
<protein>
    <submittedName>
        <fullName evidence="1">Uncharacterized protein</fullName>
    </submittedName>
</protein>
<organism evidence="1 2">
    <name type="scientific">Streptomyces poonensis</name>
    <dbReference type="NCBI Taxonomy" id="68255"/>
    <lineage>
        <taxon>Bacteria</taxon>
        <taxon>Bacillati</taxon>
        <taxon>Actinomycetota</taxon>
        <taxon>Actinomycetes</taxon>
        <taxon>Kitasatosporales</taxon>
        <taxon>Streptomycetaceae</taxon>
        <taxon>Streptomyces</taxon>
    </lineage>
</organism>
<evidence type="ECO:0000313" key="2">
    <source>
        <dbReference type="Proteomes" id="UP000622166"/>
    </source>
</evidence>
<name>A0A918QD98_9ACTN</name>
<dbReference type="AlphaFoldDB" id="A0A918QD98"/>
<sequence>MHASGTGLNLTRLTGDMRFTSVEMGRDAATLDGSGARGVAGPTGSRRALTVHDLRLKACSLTAGTFSLTGPTCPYGEVCGCAHDPCVAAGHGLPSRHRCRCRARGVPARAPLSVESAGS</sequence>